<name>A0A6G0T4H0_APHGL</name>
<dbReference type="Pfam" id="PF26634">
    <property type="entry name" value="DUF8207"/>
    <property type="match status" value="1"/>
</dbReference>
<sequence length="1117" mass="128885">MDLIEQKDKLDILNVDTRIIKKTSRHGPLLPDTIRAIIVGPSGSDDIKGANIFIFSDADKVIKPNLTKKNSVIIFDDVLCGPQSIIREYFGMCRHSGASSVFYLAQTYSKIPKQLDDTNLKHIINDHSSADMDFSEFRKISHFCWNQSDYGFMVIDKTREMNEDKIDILKETDILSSLFSLNKDKVLLKNLILSKKNIKRKIMNMKRGVIDSDNYFRETFIPLLKPLTSIPEKNTSFISDTTKKKDTLITSDGDSENESNSSFDNFLISNPKLQRYDKSYGMHYDSVNDQLKISDISVTFDHGNLRLLDNYYPWTKGLWSLLCEKVPKNMTIEDMESYYNILKTSKVYLKADGKPKTSRYFKWMNVVKPLYDRMKIEEKQLNEEVLKINNKVKTPSQLKLKEFDNFLFSSSAKRRNIVNDATISNVPFDFSSSVISSKFEEPPTDQLFKFSLSPSVKKGSGLYKDVIPHTQLVYYDDPNELVVRLNLLTSSQNAGNTGVNNEIISIIEELQGLANELHRPARKVFPRRSIITRFKDDLWQADLMDMQSHSKQNLGFNTYSVIKCSIGERVIQTLKNNIYKHFTATGYTPNWTTEIFTVSKVLHTEPITYQLKDGSNNIILGGFYEQEIKLTDFPNTFLIERVIKKVKDKMLIKWMGFDSINFYIKCITRNFIAAASRGKLSSSLTSCRVRSQRSVFAYKCATMNVSRARAAAAFIIIHHIIKKKPKRKARWWMKKLYVNRMQCGVKLLEDMRYEAVEDTIKNFTRMTTIEFEHLKSLIEPQVKKMDTQFREAISVTERLGITLRFLATGDSYTSLQYLFRVSKQSITRIVPEVCDALCNVLKDWVKAPDSEEEWLEITYDFERKWNFPHVIGALDGKHVMLQAPVNSGTEYYNYKHFFSIVLMALEDADYCFRYVDVGCKGRRSDGGVFKNTKLYKKLEEKSLKIPPPSILQVPYAIKIPYVILADKAFSLSDYTMKPFKGEPARGSQKRIFNYRLSRGRRVVENAFGILSSVFRVLRKPMLLEPKTATKIVLTTIHLHNYLRKKSNTRSLYTPPGSLDSETDGKLRPGTWRNEPAPTSLLPMPCIPRRVGNYAKEIRSHLAHHFVTNGEIPWQNRY</sequence>
<comment type="cofactor">
    <cofactor evidence="1">
        <name>a divalent metal cation</name>
        <dbReference type="ChEBI" id="CHEBI:60240"/>
    </cofactor>
</comment>
<evidence type="ECO:0000256" key="1">
    <source>
        <dbReference type="ARBA" id="ARBA00001968"/>
    </source>
</evidence>
<dbReference type="EMBL" id="VYZN01000058">
    <property type="protein sequence ID" value="KAE9525804.1"/>
    <property type="molecule type" value="Genomic_DNA"/>
</dbReference>
<comment type="caution">
    <text evidence="6">The sequence shown here is derived from an EMBL/GenBank/DDBJ whole genome shotgun (WGS) entry which is preliminary data.</text>
</comment>
<evidence type="ECO:0000313" key="6">
    <source>
        <dbReference type="EMBL" id="KAE9525804.1"/>
    </source>
</evidence>
<dbReference type="Proteomes" id="UP000475862">
    <property type="component" value="Unassembled WGS sequence"/>
</dbReference>
<evidence type="ECO:0000313" key="7">
    <source>
        <dbReference type="Proteomes" id="UP000475862"/>
    </source>
</evidence>
<reference evidence="6 7" key="1">
    <citation type="submission" date="2019-08" db="EMBL/GenBank/DDBJ databases">
        <title>The genome of the soybean aphid Biotype 1, its phylome, world population structure and adaptation to the North American continent.</title>
        <authorList>
            <person name="Giordano R."/>
            <person name="Donthu R.K."/>
            <person name="Hernandez A.G."/>
            <person name="Wright C.L."/>
            <person name="Zimin A.V."/>
        </authorList>
    </citation>
    <scope>NUCLEOTIDE SEQUENCE [LARGE SCALE GENOMIC DNA]</scope>
    <source>
        <tissue evidence="6">Whole aphids</tissue>
    </source>
</reference>
<evidence type="ECO:0000259" key="4">
    <source>
        <dbReference type="Pfam" id="PF13359"/>
    </source>
</evidence>
<feature type="domain" description="DDE Tnp4" evidence="4">
    <location>
        <begin position="874"/>
        <end position="1040"/>
    </location>
</feature>
<evidence type="ECO:0000256" key="3">
    <source>
        <dbReference type="SAM" id="MobiDB-lite"/>
    </source>
</evidence>
<feature type="region of interest" description="Disordered" evidence="3">
    <location>
        <begin position="1052"/>
        <end position="1074"/>
    </location>
</feature>
<feature type="domain" description="DUF8207" evidence="5">
    <location>
        <begin position="276"/>
        <end position="371"/>
    </location>
</feature>
<dbReference type="Pfam" id="PF13359">
    <property type="entry name" value="DDE_Tnp_4"/>
    <property type="match status" value="1"/>
</dbReference>
<protein>
    <submittedName>
        <fullName evidence="6">Uncharacterized protein</fullName>
    </submittedName>
</protein>
<dbReference type="InterPro" id="IPR027806">
    <property type="entry name" value="HARBI1_dom"/>
</dbReference>
<proteinExistence type="predicted"/>
<dbReference type="OrthoDB" id="6617202at2759"/>
<dbReference type="PANTHER" id="PTHR35374">
    <property type="entry name" value="CYCLIN-DEPENDENT KINASE 11A-LIKE"/>
    <property type="match status" value="1"/>
</dbReference>
<keyword evidence="7" id="KW-1185">Reference proteome</keyword>
<dbReference type="PANTHER" id="PTHR35374:SF1">
    <property type="entry name" value="PROTEIN KINASE DOMAIN-CONTAINING PROTEIN"/>
    <property type="match status" value="1"/>
</dbReference>
<dbReference type="AlphaFoldDB" id="A0A6G0T4H0"/>
<accession>A0A6G0T4H0</accession>
<organism evidence="6 7">
    <name type="scientific">Aphis glycines</name>
    <name type="common">Soybean aphid</name>
    <dbReference type="NCBI Taxonomy" id="307491"/>
    <lineage>
        <taxon>Eukaryota</taxon>
        <taxon>Metazoa</taxon>
        <taxon>Ecdysozoa</taxon>
        <taxon>Arthropoda</taxon>
        <taxon>Hexapoda</taxon>
        <taxon>Insecta</taxon>
        <taxon>Pterygota</taxon>
        <taxon>Neoptera</taxon>
        <taxon>Paraneoptera</taxon>
        <taxon>Hemiptera</taxon>
        <taxon>Sternorrhyncha</taxon>
        <taxon>Aphidomorpha</taxon>
        <taxon>Aphidoidea</taxon>
        <taxon>Aphididae</taxon>
        <taxon>Aphidini</taxon>
        <taxon>Aphis</taxon>
        <taxon>Aphis</taxon>
    </lineage>
</organism>
<dbReference type="InterPro" id="IPR058520">
    <property type="entry name" value="DUF8207"/>
</dbReference>
<keyword evidence="2" id="KW-0479">Metal-binding</keyword>
<gene>
    <name evidence="6" type="ORF">AGLY_014030</name>
</gene>
<dbReference type="GO" id="GO:0046872">
    <property type="term" value="F:metal ion binding"/>
    <property type="evidence" value="ECO:0007669"/>
    <property type="project" value="UniProtKB-KW"/>
</dbReference>
<evidence type="ECO:0000259" key="5">
    <source>
        <dbReference type="Pfam" id="PF26634"/>
    </source>
</evidence>
<evidence type="ECO:0000256" key="2">
    <source>
        <dbReference type="ARBA" id="ARBA00022723"/>
    </source>
</evidence>